<dbReference type="Proteomes" id="UP000018050">
    <property type="component" value="Unassembled WGS sequence"/>
</dbReference>
<reference evidence="2" key="1">
    <citation type="submission" date="2013-10" db="EMBL/GenBank/DDBJ databases">
        <title>Genomic analysis of the causative agents of coccidiosis in chickens.</title>
        <authorList>
            <person name="Reid A.J."/>
            <person name="Blake D."/>
            <person name="Billington K."/>
            <person name="Browne H."/>
            <person name="Dunn M."/>
            <person name="Hung S."/>
            <person name="Kawahara F."/>
            <person name="Miranda-Saavedra D."/>
            <person name="Mourier T."/>
            <person name="Nagra H."/>
            <person name="Otto T.D."/>
            <person name="Rawlings N."/>
            <person name="Sanchez A."/>
            <person name="Sanders M."/>
            <person name="Subramaniam C."/>
            <person name="Tay Y."/>
            <person name="Dear P."/>
            <person name="Doerig C."/>
            <person name="Gruber A."/>
            <person name="Parkinson J."/>
            <person name="Shirley M."/>
            <person name="Wan K.L."/>
            <person name="Berriman M."/>
            <person name="Tomley F."/>
            <person name="Pain A."/>
        </authorList>
    </citation>
    <scope>NUCLEOTIDE SEQUENCE [LARGE SCALE GENOMIC DNA]</scope>
    <source>
        <strain evidence="2">Houghton</strain>
    </source>
</reference>
<sequence length="422" mass="47695">MSTLSVTDAQEAEAGSFELPASYSTPEGSGINEEFLRHLDGGIGSPLPAAREAPSPHPPAKSEIPPDRAEEPPRALTRPASGVWATKNETYTPSNEAFRQQQVLQQQLRSPQQRHQELVAARREQQQQVTEAHNEWRWAERMKRVAMHQQQRHLESDWRQTLQMHPSRGLPASFQGQHRQKIGLSFCPHRLASIYNLSIRYWDEGCASLAVRTLQGALQMLQQYELVGGCVTHTWEAMQLLRGSKQQRALGPTGTAAPPTGLSTRKLDIKERYLRSRVFFSRRMFVAAEKELEEVRGHLGSLLCRASLRGGGLAVAGNADRRCSRIKEALARVEDDLLLLQELQARYSSAQSSEWGDDLQQRQLQRLVPLNLMPCMSQRIHLQNFKGPSGNTQEEEECEQWARTLHQVLLRQITARGNPTQD</sequence>
<name>U6GPQ8_EIMAC</name>
<proteinExistence type="predicted"/>
<accession>U6GPQ8</accession>
<feature type="region of interest" description="Disordered" evidence="1">
    <location>
        <begin position="1"/>
        <end position="79"/>
    </location>
</feature>
<dbReference type="EMBL" id="HG671682">
    <property type="protein sequence ID" value="CDI81537.1"/>
    <property type="molecule type" value="Genomic_DNA"/>
</dbReference>
<dbReference type="AlphaFoldDB" id="U6GPQ8"/>
<evidence type="ECO:0000313" key="3">
    <source>
        <dbReference type="Proteomes" id="UP000018050"/>
    </source>
</evidence>
<protein>
    <submittedName>
        <fullName evidence="2">Uncharacterized protein</fullName>
    </submittedName>
</protein>
<reference evidence="2" key="2">
    <citation type="submission" date="2013-10" db="EMBL/GenBank/DDBJ databases">
        <authorList>
            <person name="Aslett M."/>
        </authorList>
    </citation>
    <scope>NUCLEOTIDE SEQUENCE [LARGE SCALE GENOMIC DNA]</scope>
    <source>
        <strain evidence="2">Houghton</strain>
    </source>
</reference>
<keyword evidence="3" id="KW-1185">Reference proteome</keyword>
<dbReference type="OrthoDB" id="346808at2759"/>
<dbReference type="OMA" id="YWDEGCA"/>
<dbReference type="VEuPathDB" id="ToxoDB:EAH_00022260"/>
<dbReference type="GeneID" id="25270296"/>
<dbReference type="RefSeq" id="XP_013248771.1">
    <property type="nucleotide sequence ID" value="XM_013393317.1"/>
</dbReference>
<feature type="compositionally biased region" description="Basic and acidic residues" evidence="1">
    <location>
        <begin position="64"/>
        <end position="73"/>
    </location>
</feature>
<organism evidence="2 3">
    <name type="scientific">Eimeria acervulina</name>
    <name type="common">Coccidian parasite</name>
    <dbReference type="NCBI Taxonomy" id="5801"/>
    <lineage>
        <taxon>Eukaryota</taxon>
        <taxon>Sar</taxon>
        <taxon>Alveolata</taxon>
        <taxon>Apicomplexa</taxon>
        <taxon>Conoidasida</taxon>
        <taxon>Coccidia</taxon>
        <taxon>Eucoccidiorida</taxon>
        <taxon>Eimeriorina</taxon>
        <taxon>Eimeriidae</taxon>
        <taxon>Eimeria</taxon>
    </lineage>
</organism>
<gene>
    <name evidence="2" type="ORF">EAH_00022260</name>
</gene>
<evidence type="ECO:0000313" key="2">
    <source>
        <dbReference type="EMBL" id="CDI81537.1"/>
    </source>
</evidence>
<evidence type="ECO:0000256" key="1">
    <source>
        <dbReference type="SAM" id="MobiDB-lite"/>
    </source>
</evidence>